<evidence type="ECO:0000256" key="4">
    <source>
        <dbReference type="ARBA" id="ARBA00022618"/>
    </source>
</evidence>
<evidence type="ECO:0000256" key="8">
    <source>
        <dbReference type="ARBA" id="ARBA00093465"/>
    </source>
</evidence>
<evidence type="ECO:0000256" key="7">
    <source>
        <dbReference type="ARBA" id="ARBA00023306"/>
    </source>
</evidence>
<dbReference type="InterPro" id="IPR057337">
    <property type="entry name" value="Sororin_C"/>
</dbReference>
<keyword evidence="12" id="KW-1185">Reference proteome</keyword>
<organism evidence="12 13">
    <name type="scientific">Chanos chanos</name>
    <name type="common">Milkfish</name>
    <name type="synonym">Mugil chanos</name>
    <dbReference type="NCBI Taxonomy" id="29144"/>
    <lineage>
        <taxon>Eukaryota</taxon>
        <taxon>Metazoa</taxon>
        <taxon>Chordata</taxon>
        <taxon>Craniata</taxon>
        <taxon>Vertebrata</taxon>
        <taxon>Euteleostomi</taxon>
        <taxon>Actinopterygii</taxon>
        <taxon>Neopterygii</taxon>
        <taxon>Teleostei</taxon>
        <taxon>Ostariophysi</taxon>
        <taxon>Gonorynchiformes</taxon>
        <taxon>Chanidae</taxon>
        <taxon>Chanos</taxon>
    </lineage>
</organism>
<dbReference type="GO" id="GO:0005694">
    <property type="term" value="C:chromosome"/>
    <property type="evidence" value="ECO:0007669"/>
    <property type="project" value="UniProtKB-SubCell"/>
</dbReference>
<feature type="domain" description="Sororin-like middle region" evidence="10">
    <location>
        <begin position="100"/>
        <end position="224"/>
    </location>
</feature>
<dbReference type="PANTHER" id="PTHR31092">
    <property type="entry name" value="SORORIN"/>
    <property type="match status" value="1"/>
</dbReference>
<keyword evidence="3" id="KW-0158">Chromosome</keyword>
<dbReference type="InterPro" id="IPR057261">
    <property type="entry name" value="Sororin-like_M"/>
</dbReference>
<evidence type="ECO:0000256" key="3">
    <source>
        <dbReference type="ARBA" id="ARBA00022454"/>
    </source>
</evidence>
<dbReference type="GO" id="GO:0031536">
    <property type="term" value="P:positive regulation of exit from mitosis"/>
    <property type="evidence" value="ECO:0007669"/>
    <property type="project" value="TreeGrafter"/>
</dbReference>
<reference evidence="13" key="1">
    <citation type="submission" date="2025-08" db="UniProtKB">
        <authorList>
            <consortium name="RefSeq"/>
        </authorList>
    </citation>
    <scope>IDENTIFICATION</scope>
</reference>
<dbReference type="GO" id="GO:0006302">
    <property type="term" value="P:double-strand break repair"/>
    <property type="evidence" value="ECO:0007669"/>
    <property type="project" value="TreeGrafter"/>
</dbReference>
<evidence type="ECO:0000256" key="6">
    <source>
        <dbReference type="ARBA" id="ARBA00023242"/>
    </source>
</evidence>
<protein>
    <submittedName>
        <fullName evidence="13">Sororin</fullName>
    </submittedName>
</protein>
<evidence type="ECO:0000259" key="11">
    <source>
        <dbReference type="Pfam" id="PF25220"/>
    </source>
</evidence>
<keyword evidence="4" id="KW-0132">Cell division</keyword>
<evidence type="ECO:0000256" key="5">
    <source>
        <dbReference type="ARBA" id="ARBA00022776"/>
    </source>
</evidence>
<dbReference type="Pfam" id="PF09666">
    <property type="entry name" value="Sororin_middle"/>
    <property type="match status" value="1"/>
</dbReference>
<keyword evidence="7" id="KW-0131">Cell cycle</keyword>
<dbReference type="CTD" id="113130"/>
<comment type="similarity">
    <text evidence="8">Belongs to the sororin family.</text>
</comment>
<dbReference type="Proteomes" id="UP000504632">
    <property type="component" value="Chromosome 15"/>
</dbReference>
<sequence length="265" mass="28906">MSNRTPKLDSSGQSAKKRGENKKPDEPTPSRRRSARLSGNEQTSKPSLIQVVPVVAKRSTITVRKIAPRKTQVPSQENKENVERPSDVTAKRSKTFSPPPAPLSKPPKVLSPILPPRSPPAQSQDESQDALWSQKVRRSYSRLSAGDASFESPKHLASSSPSPSHRETLFGFEKLLTPEVNRKANLSRGAPQASSSLCGGSFNASAADENSACAEPDPNIPGVALSKKNLRRKRVQQIKMSEFDVLAAKMNAEFQEAESFELVVE</sequence>
<feature type="compositionally biased region" description="Basic and acidic residues" evidence="9">
    <location>
        <begin position="77"/>
        <end position="90"/>
    </location>
</feature>
<dbReference type="InParanoid" id="A0A6J2WWU8"/>
<evidence type="ECO:0000256" key="1">
    <source>
        <dbReference type="ARBA" id="ARBA00004123"/>
    </source>
</evidence>
<evidence type="ECO:0000259" key="10">
    <source>
        <dbReference type="Pfam" id="PF09666"/>
    </source>
</evidence>
<dbReference type="FunCoup" id="A0A6J2WWU8">
    <property type="interactions" value="557"/>
</dbReference>
<dbReference type="GeneID" id="115828815"/>
<dbReference type="GO" id="GO:0005634">
    <property type="term" value="C:nucleus"/>
    <property type="evidence" value="ECO:0007669"/>
    <property type="project" value="UniProtKB-SubCell"/>
</dbReference>
<feature type="region of interest" description="Disordered" evidence="9">
    <location>
        <begin position="1"/>
        <end position="168"/>
    </location>
</feature>
<keyword evidence="5" id="KW-0498">Mitosis</keyword>
<dbReference type="AlphaFoldDB" id="A0A6J2WWU8"/>
<evidence type="ECO:0000256" key="9">
    <source>
        <dbReference type="SAM" id="MobiDB-lite"/>
    </source>
</evidence>
<proteinExistence type="inferred from homology"/>
<dbReference type="GO" id="GO:0007064">
    <property type="term" value="P:mitotic sister chromatid cohesion"/>
    <property type="evidence" value="ECO:0007669"/>
    <property type="project" value="TreeGrafter"/>
</dbReference>
<name>A0A6J2WWU8_CHACN</name>
<accession>A0A6J2WWU8</accession>
<dbReference type="GO" id="GO:0051301">
    <property type="term" value="P:cell division"/>
    <property type="evidence" value="ECO:0007669"/>
    <property type="project" value="UniProtKB-KW"/>
</dbReference>
<dbReference type="GO" id="GO:0007080">
    <property type="term" value="P:mitotic metaphase chromosome alignment"/>
    <property type="evidence" value="ECO:0007669"/>
    <property type="project" value="TreeGrafter"/>
</dbReference>
<evidence type="ECO:0000256" key="2">
    <source>
        <dbReference type="ARBA" id="ARBA00004286"/>
    </source>
</evidence>
<dbReference type="Pfam" id="PF25220">
    <property type="entry name" value="Sororin_C"/>
    <property type="match status" value="1"/>
</dbReference>
<evidence type="ECO:0000313" key="13">
    <source>
        <dbReference type="RefSeq" id="XP_030648775.1"/>
    </source>
</evidence>
<dbReference type="PANTHER" id="PTHR31092:SF2">
    <property type="entry name" value="SORORIN"/>
    <property type="match status" value="1"/>
</dbReference>
<dbReference type="RefSeq" id="XP_030648775.1">
    <property type="nucleotide sequence ID" value="XM_030792915.1"/>
</dbReference>
<feature type="domain" description="Sororin C-terminal region" evidence="11">
    <location>
        <begin position="242"/>
        <end position="265"/>
    </location>
</feature>
<comment type="subcellular location">
    <subcellularLocation>
        <location evidence="2">Chromosome</location>
    </subcellularLocation>
    <subcellularLocation>
        <location evidence="1">Nucleus</location>
    </subcellularLocation>
</comment>
<feature type="compositionally biased region" description="Polar residues" evidence="9">
    <location>
        <begin position="1"/>
        <end position="14"/>
    </location>
</feature>
<evidence type="ECO:0000313" key="12">
    <source>
        <dbReference type="Proteomes" id="UP000504632"/>
    </source>
</evidence>
<gene>
    <name evidence="13" type="primary">cdca5</name>
</gene>
<dbReference type="InterPro" id="IPR018605">
    <property type="entry name" value="Sororin"/>
</dbReference>
<dbReference type="OrthoDB" id="9949198at2759"/>
<keyword evidence="6" id="KW-0539">Nucleus</keyword>
<feature type="compositionally biased region" description="Polar residues" evidence="9">
    <location>
        <begin position="37"/>
        <end position="47"/>
    </location>
</feature>
<feature type="compositionally biased region" description="Basic and acidic residues" evidence="9">
    <location>
        <begin position="17"/>
        <end position="29"/>
    </location>
</feature>